<dbReference type="Gene3D" id="3.40.50.300">
    <property type="entry name" value="P-loop containing nucleotide triphosphate hydrolases"/>
    <property type="match status" value="2"/>
</dbReference>
<evidence type="ECO:0000256" key="1">
    <source>
        <dbReference type="ARBA" id="ARBA00022448"/>
    </source>
</evidence>
<dbReference type="CDD" id="cd03216">
    <property type="entry name" value="ABC_Carb_Monos_I"/>
    <property type="match status" value="1"/>
</dbReference>
<keyword evidence="2" id="KW-0677">Repeat</keyword>
<feature type="domain" description="ABC transporter" evidence="5">
    <location>
        <begin position="4"/>
        <end position="237"/>
    </location>
</feature>
<evidence type="ECO:0000259" key="5">
    <source>
        <dbReference type="PROSITE" id="PS50893"/>
    </source>
</evidence>
<dbReference type="GO" id="GO:0005524">
    <property type="term" value="F:ATP binding"/>
    <property type="evidence" value="ECO:0007669"/>
    <property type="project" value="UniProtKB-KW"/>
</dbReference>
<reference evidence="7" key="1">
    <citation type="journal article" date="2020" name="mSystems">
        <title>Genome- and Community-Level Interaction Insights into Carbon Utilization and Element Cycling Functions of Hydrothermarchaeota in Hydrothermal Sediment.</title>
        <authorList>
            <person name="Zhou Z."/>
            <person name="Liu Y."/>
            <person name="Xu W."/>
            <person name="Pan J."/>
            <person name="Luo Z.H."/>
            <person name="Li M."/>
        </authorList>
    </citation>
    <scope>NUCLEOTIDE SEQUENCE [LARGE SCALE GENOMIC DNA]</scope>
    <source>
        <strain evidence="7">SpSt-637</strain>
        <strain evidence="6">SpSt-667</strain>
    </source>
</reference>
<dbReference type="InterPro" id="IPR027417">
    <property type="entry name" value="P-loop_NTPase"/>
</dbReference>
<evidence type="ECO:0000313" key="7">
    <source>
        <dbReference type="EMBL" id="HGQ65009.1"/>
    </source>
</evidence>
<sequence length="492" mass="54185">MPFLSIVNVSKRFGDIVALEDVTLDINEGEIIGLLGENGSGKSTLAKIIYGVYVPDKGHVTLYKDGIPQHVFFTSPRDAIKHGIVMISQRPQLVEEISAVDNITLFLGVSPHIARKIVESTLNRFNIELNLEKTVNTLSYTEKQFVELVKALSYKPKLLIVDEATTYLPKDVRVRFYEVLKMFTSLGGSVLFVTHKIPEALVVCDRIAVLRKGKLVGLFSKGEGVSIDVVRKAMFSEISRRVQPSKAVEGFYGKSSEILRFEDLVVLDDYGRKAVDGASLSVSKGLIVAVIGIAGNGQRELCEGLAGLRKAVGGKIILDNEDITFLGAAERISKGLHYIPEDPFRDGVVLDLTIAENLRLFHKGRISGEIIAKVLEDLKVYPLNPELKVYKLSGGNVQKISIARLRLSKPKCTVVYNPTRMLDETSSNLVKSMLRDLASNNVGVLLVSEDIDEVLDVADEIAVISRGKIVKSFIATEPSIREEIEKAMTLYA</sequence>
<evidence type="ECO:0000256" key="3">
    <source>
        <dbReference type="ARBA" id="ARBA00022741"/>
    </source>
</evidence>
<dbReference type="EMBL" id="DTCK01000008">
    <property type="protein sequence ID" value="HGQ35179.1"/>
    <property type="molecule type" value="Genomic_DNA"/>
</dbReference>
<dbReference type="PANTHER" id="PTHR43790">
    <property type="entry name" value="CARBOHYDRATE TRANSPORT ATP-BINDING PROTEIN MG119-RELATED"/>
    <property type="match status" value="1"/>
</dbReference>
<keyword evidence="4 7" id="KW-0067">ATP-binding</keyword>
<evidence type="ECO:0000313" key="6">
    <source>
        <dbReference type="EMBL" id="HGQ35179.1"/>
    </source>
</evidence>
<organism evidence="7">
    <name type="scientific">Ignisphaera aggregans</name>
    <dbReference type="NCBI Taxonomy" id="334771"/>
    <lineage>
        <taxon>Archaea</taxon>
        <taxon>Thermoproteota</taxon>
        <taxon>Thermoprotei</taxon>
        <taxon>Desulfurococcales</taxon>
        <taxon>Desulfurococcaceae</taxon>
        <taxon>Ignisphaera</taxon>
    </lineage>
</organism>
<dbReference type="SMART" id="SM00382">
    <property type="entry name" value="AAA"/>
    <property type="match status" value="1"/>
</dbReference>
<dbReference type="Pfam" id="PF00005">
    <property type="entry name" value="ABC_tran"/>
    <property type="match status" value="2"/>
</dbReference>
<keyword evidence="1" id="KW-0813">Transport</keyword>
<proteinExistence type="predicted"/>
<dbReference type="PANTHER" id="PTHR43790:SF9">
    <property type="entry name" value="GALACTOFURANOSE TRANSPORTER ATP-BINDING PROTEIN YTFR"/>
    <property type="match status" value="1"/>
</dbReference>
<dbReference type="PROSITE" id="PS50893">
    <property type="entry name" value="ABC_TRANSPORTER_2"/>
    <property type="match status" value="2"/>
</dbReference>
<dbReference type="EMBL" id="DTBD01000066">
    <property type="protein sequence ID" value="HGQ65009.1"/>
    <property type="molecule type" value="Genomic_DNA"/>
</dbReference>
<name>A0A7C4NLW4_9CREN</name>
<dbReference type="InterPro" id="IPR050107">
    <property type="entry name" value="ABC_carbohydrate_import_ATPase"/>
</dbReference>
<dbReference type="AlphaFoldDB" id="A0A7C4NLW4"/>
<dbReference type="CDD" id="cd03215">
    <property type="entry name" value="ABC_Carb_Monos_II"/>
    <property type="match status" value="1"/>
</dbReference>
<dbReference type="InterPro" id="IPR003439">
    <property type="entry name" value="ABC_transporter-like_ATP-bd"/>
</dbReference>
<evidence type="ECO:0000256" key="4">
    <source>
        <dbReference type="ARBA" id="ARBA00022840"/>
    </source>
</evidence>
<gene>
    <name evidence="7" type="ORF">ENU08_07180</name>
    <name evidence="6" type="ORF">ENU41_00670</name>
</gene>
<evidence type="ECO:0000256" key="2">
    <source>
        <dbReference type="ARBA" id="ARBA00022737"/>
    </source>
</evidence>
<protein>
    <submittedName>
        <fullName evidence="7">ATP-binding cassette domain-containing protein</fullName>
    </submittedName>
</protein>
<comment type="caution">
    <text evidence="7">The sequence shown here is derived from an EMBL/GenBank/DDBJ whole genome shotgun (WGS) entry which is preliminary data.</text>
</comment>
<accession>A0A7C4NLW4</accession>
<feature type="domain" description="ABC transporter" evidence="5">
    <location>
        <begin position="259"/>
        <end position="491"/>
    </location>
</feature>
<dbReference type="InterPro" id="IPR003593">
    <property type="entry name" value="AAA+_ATPase"/>
</dbReference>
<dbReference type="SUPFAM" id="SSF52540">
    <property type="entry name" value="P-loop containing nucleoside triphosphate hydrolases"/>
    <property type="match status" value="2"/>
</dbReference>
<keyword evidence="3" id="KW-0547">Nucleotide-binding</keyword>
<dbReference type="GO" id="GO:0016887">
    <property type="term" value="F:ATP hydrolysis activity"/>
    <property type="evidence" value="ECO:0007669"/>
    <property type="project" value="InterPro"/>
</dbReference>